<dbReference type="AlphaFoldDB" id="A0A517P3T7"/>
<dbReference type="GO" id="GO:0022857">
    <property type="term" value="F:transmembrane transporter activity"/>
    <property type="evidence" value="ECO:0007669"/>
    <property type="project" value="InterPro"/>
</dbReference>
<feature type="transmembrane region" description="Helical" evidence="6">
    <location>
        <begin position="224"/>
        <end position="243"/>
    </location>
</feature>
<dbReference type="Pfam" id="PF02653">
    <property type="entry name" value="BPD_transp_2"/>
    <property type="match status" value="1"/>
</dbReference>
<dbReference type="EMBL" id="CP036265">
    <property type="protein sequence ID" value="QDT14038.1"/>
    <property type="molecule type" value="Genomic_DNA"/>
</dbReference>
<dbReference type="KEGG" id="acaf:CA12_01060"/>
<feature type="transmembrane region" description="Helical" evidence="6">
    <location>
        <begin position="179"/>
        <end position="203"/>
    </location>
</feature>
<evidence type="ECO:0000313" key="8">
    <source>
        <dbReference type="Proteomes" id="UP000318741"/>
    </source>
</evidence>
<evidence type="ECO:0000256" key="6">
    <source>
        <dbReference type="SAM" id="Phobius"/>
    </source>
</evidence>
<dbReference type="PANTHER" id="PTHR32196">
    <property type="entry name" value="ABC TRANSPORTER PERMEASE PROTEIN YPHD-RELATED-RELATED"/>
    <property type="match status" value="1"/>
</dbReference>
<reference evidence="7 8" key="1">
    <citation type="submission" date="2019-02" db="EMBL/GenBank/DDBJ databases">
        <title>Deep-cultivation of Planctomycetes and their phenomic and genomic characterization uncovers novel biology.</title>
        <authorList>
            <person name="Wiegand S."/>
            <person name="Jogler M."/>
            <person name="Boedeker C."/>
            <person name="Pinto D."/>
            <person name="Vollmers J."/>
            <person name="Rivas-Marin E."/>
            <person name="Kohn T."/>
            <person name="Peeters S.H."/>
            <person name="Heuer A."/>
            <person name="Rast P."/>
            <person name="Oberbeckmann S."/>
            <person name="Bunk B."/>
            <person name="Jeske O."/>
            <person name="Meyerdierks A."/>
            <person name="Storesund J.E."/>
            <person name="Kallscheuer N."/>
            <person name="Luecker S."/>
            <person name="Lage O.M."/>
            <person name="Pohl T."/>
            <person name="Merkel B.J."/>
            <person name="Hornburger P."/>
            <person name="Mueller R.-W."/>
            <person name="Bruemmer F."/>
            <person name="Labrenz M."/>
            <person name="Spormann A.M."/>
            <person name="Op den Camp H."/>
            <person name="Overmann J."/>
            <person name="Amann R."/>
            <person name="Jetten M.S.M."/>
            <person name="Mascher T."/>
            <person name="Medema M.H."/>
            <person name="Devos D.P."/>
            <person name="Kaster A.-K."/>
            <person name="Ovreas L."/>
            <person name="Rohde M."/>
            <person name="Galperin M.Y."/>
            <person name="Jogler C."/>
        </authorList>
    </citation>
    <scope>NUCLEOTIDE SEQUENCE [LARGE SCALE GENOMIC DNA]</scope>
    <source>
        <strain evidence="7 8">CA12</strain>
    </source>
</reference>
<dbReference type="GO" id="GO:0005886">
    <property type="term" value="C:plasma membrane"/>
    <property type="evidence" value="ECO:0007669"/>
    <property type="project" value="UniProtKB-SubCell"/>
</dbReference>
<organism evidence="7 8">
    <name type="scientific">Alienimonas californiensis</name>
    <dbReference type="NCBI Taxonomy" id="2527989"/>
    <lineage>
        <taxon>Bacteria</taxon>
        <taxon>Pseudomonadati</taxon>
        <taxon>Planctomycetota</taxon>
        <taxon>Planctomycetia</taxon>
        <taxon>Planctomycetales</taxon>
        <taxon>Planctomycetaceae</taxon>
        <taxon>Alienimonas</taxon>
    </lineage>
</organism>
<gene>
    <name evidence="7" type="primary">rbsC_1</name>
    <name evidence="7" type="ORF">CA12_01060</name>
</gene>
<evidence type="ECO:0000256" key="5">
    <source>
        <dbReference type="ARBA" id="ARBA00023136"/>
    </source>
</evidence>
<evidence type="ECO:0000256" key="1">
    <source>
        <dbReference type="ARBA" id="ARBA00004651"/>
    </source>
</evidence>
<evidence type="ECO:0000256" key="2">
    <source>
        <dbReference type="ARBA" id="ARBA00022475"/>
    </source>
</evidence>
<dbReference type="OrthoDB" id="9813906at2"/>
<dbReference type="CDD" id="cd06579">
    <property type="entry name" value="TM_PBP1_transp_AraH_like"/>
    <property type="match status" value="1"/>
</dbReference>
<sequence length="328" mass="32181">MTTASLRSVLAAAGPALALVGIVAGFAFFDWQQDGESTFLTLRNLRVAIGDALPVAVAALGMTVIIAAGGIDLSAGTMLALCAVVLAAALKAGCSAGTAALLAVACGAACGALNGVLIASLGVVPFVVTLGTLGAFEGAAKIVADETTVRPGRDAIPDWLGRLTSIQGDSLVLGLPPGAWVLLVLALAVAAVLRLTVFGRHLYAVGSNEKTARLCGVSVGWTKVAVYALGGLLTGAAGVMQFAQLNAGNPTSGLGMELKIIAAVVIGGGSLAGGRGGAFGTLTGVAIVSAIESGGFQLGWSNPVQQIALGAIIVAAVAADRARARSGG</sequence>
<keyword evidence="8" id="KW-1185">Reference proteome</keyword>
<name>A0A517P3T7_9PLAN</name>
<evidence type="ECO:0000256" key="3">
    <source>
        <dbReference type="ARBA" id="ARBA00022692"/>
    </source>
</evidence>
<dbReference type="RefSeq" id="WP_145356646.1">
    <property type="nucleotide sequence ID" value="NZ_CP036265.1"/>
</dbReference>
<dbReference type="PANTHER" id="PTHR32196:SF72">
    <property type="entry name" value="RIBOSE IMPORT PERMEASE PROTEIN RBSC"/>
    <property type="match status" value="1"/>
</dbReference>
<feature type="transmembrane region" description="Helical" evidence="6">
    <location>
        <begin position="12"/>
        <end position="31"/>
    </location>
</feature>
<dbReference type="Proteomes" id="UP000318741">
    <property type="component" value="Chromosome"/>
</dbReference>
<feature type="transmembrane region" description="Helical" evidence="6">
    <location>
        <begin position="101"/>
        <end position="128"/>
    </location>
</feature>
<protein>
    <submittedName>
        <fullName evidence="7">Ribose transport system permease protein RbsC</fullName>
    </submittedName>
</protein>
<proteinExistence type="predicted"/>
<keyword evidence="5 6" id="KW-0472">Membrane</keyword>
<evidence type="ECO:0000313" key="7">
    <source>
        <dbReference type="EMBL" id="QDT14038.1"/>
    </source>
</evidence>
<keyword evidence="3 6" id="KW-0812">Transmembrane</keyword>
<evidence type="ECO:0000256" key="4">
    <source>
        <dbReference type="ARBA" id="ARBA00022989"/>
    </source>
</evidence>
<keyword evidence="2" id="KW-1003">Cell membrane</keyword>
<dbReference type="InterPro" id="IPR001851">
    <property type="entry name" value="ABC_transp_permease"/>
</dbReference>
<accession>A0A517P3T7</accession>
<keyword evidence="4 6" id="KW-1133">Transmembrane helix</keyword>
<feature type="transmembrane region" description="Helical" evidence="6">
    <location>
        <begin position="52"/>
        <end position="71"/>
    </location>
</feature>
<comment type="subcellular location">
    <subcellularLocation>
        <location evidence="1">Cell membrane</location>
        <topology evidence="1">Multi-pass membrane protein</topology>
    </subcellularLocation>
</comment>